<dbReference type="InterPro" id="IPR010287">
    <property type="entry name" value="DUF892_YciF-like"/>
</dbReference>
<dbReference type="InterPro" id="IPR009078">
    <property type="entry name" value="Ferritin-like_SF"/>
</dbReference>
<dbReference type="RefSeq" id="WP_201102949.1">
    <property type="nucleotide sequence ID" value="NZ_CP067977.1"/>
</dbReference>
<dbReference type="EMBL" id="CP067977">
    <property type="protein sequence ID" value="QQQ18579.1"/>
    <property type="molecule type" value="Genomic_DNA"/>
</dbReference>
<keyword evidence="2" id="KW-1185">Reference proteome</keyword>
<protein>
    <submittedName>
        <fullName evidence="1">Ferritin-like domain-containing protein</fullName>
    </submittedName>
</protein>
<accession>A0ABX7BLW9</accession>
<reference evidence="1 2" key="1">
    <citation type="submission" date="2021-01" db="EMBL/GenBank/DDBJ databases">
        <title>Brevundimonas vitis sp. nov., an bacterium isolated from grape (Vitis vinifera).</title>
        <authorList>
            <person name="Jiang L."/>
            <person name="Lee J."/>
        </authorList>
    </citation>
    <scope>NUCLEOTIDE SEQUENCE [LARGE SCALE GENOMIC DNA]</scope>
    <source>
        <strain evidence="1 2">GRTSA-9</strain>
    </source>
</reference>
<dbReference type="InterPro" id="IPR012347">
    <property type="entry name" value="Ferritin-like"/>
</dbReference>
<name>A0ABX7BLW9_9CAUL</name>
<sequence>MTDIQADDIWRDMFVTGLKNAHAMEHEALALMDRQIERAKNYQEIAAMLTQHRGETELQIQRLDSLLASLDEKPSGLKDAAMSMGGTMAALGHSVAGDEVLKNAFANFAFENFESAAYQGLLILADRGGYSAATDPLQETLDEEVRMARWVQNSLPMVIDKHLELRRLGEDASR</sequence>
<organism evidence="1 2">
    <name type="scientific">Brevundimonas vitisensis</name>
    <dbReference type="NCBI Taxonomy" id="2800818"/>
    <lineage>
        <taxon>Bacteria</taxon>
        <taxon>Pseudomonadati</taxon>
        <taxon>Pseudomonadota</taxon>
        <taxon>Alphaproteobacteria</taxon>
        <taxon>Caulobacterales</taxon>
        <taxon>Caulobacteraceae</taxon>
        <taxon>Brevundimonas</taxon>
    </lineage>
</organism>
<dbReference type="Proteomes" id="UP000595448">
    <property type="component" value="Chromosome"/>
</dbReference>
<dbReference type="SUPFAM" id="SSF47240">
    <property type="entry name" value="Ferritin-like"/>
    <property type="match status" value="1"/>
</dbReference>
<gene>
    <name evidence="1" type="ORF">JIP62_15055</name>
</gene>
<proteinExistence type="predicted"/>
<dbReference type="Pfam" id="PF05974">
    <property type="entry name" value="DUF892"/>
    <property type="match status" value="1"/>
</dbReference>
<dbReference type="Gene3D" id="1.20.1260.10">
    <property type="match status" value="1"/>
</dbReference>
<evidence type="ECO:0000313" key="1">
    <source>
        <dbReference type="EMBL" id="QQQ18579.1"/>
    </source>
</evidence>
<evidence type="ECO:0000313" key="2">
    <source>
        <dbReference type="Proteomes" id="UP000595448"/>
    </source>
</evidence>